<keyword evidence="3" id="KW-1185">Reference proteome</keyword>
<sequence length="306" mass="31102">MRTKTTRTAHLFLALALLAAGSGAVAGCGGTGPGGDTGSEARREARARRVAEAWDGSGAARTWRAGYHPMGEAVQPPAGGFHAGADTRAFTTQNFVLRGTLPAAGPAEGTVRWRSGAPLVLPLTGAREAYESVARGGDDGPHLTVTGARPGAMTLATSRGPATVPAWLFTLEGYDTPLKRAAVAPSKLPRPPIGPQREVSTSQLAPLAGLVEVAGDGRSVTVTAEHGACDDGPAVHVLETGGGVVLSAFVTGVREGPCAGVMLLEEVTVRLAGRVGDRVLLDAFTGRPVPYGVPNGASPSRRGVSP</sequence>
<dbReference type="Proteomes" id="UP001597058">
    <property type="component" value="Unassembled WGS sequence"/>
</dbReference>
<keyword evidence="1" id="KW-0732">Signal</keyword>
<gene>
    <name evidence="2" type="ORF">ACFQ5X_30395</name>
</gene>
<accession>A0ABW3XMI5</accession>
<dbReference type="EMBL" id="JBHTMM010000047">
    <property type="protein sequence ID" value="MFD1310151.1"/>
    <property type="molecule type" value="Genomic_DNA"/>
</dbReference>
<proteinExistence type="predicted"/>
<protein>
    <recommendedName>
        <fullName evidence="4">Lipoprotein</fullName>
    </recommendedName>
</protein>
<evidence type="ECO:0008006" key="4">
    <source>
        <dbReference type="Google" id="ProtNLM"/>
    </source>
</evidence>
<dbReference type="PROSITE" id="PS51257">
    <property type="entry name" value="PROKAR_LIPOPROTEIN"/>
    <property type="match status" value="1"/>
</dbReference>
<feature type="chain" id="PRO_5047462500" description="Lipoprotein" evidence="1">
    <location>
        <begin position="27"/>
        <end position="306"/>
    </location>
</feature>
<feature type="signal peptide" evidence="1">
    <location>
        <begin position="1"/>
        <end position="26"/>
    </location>
</feature>
<reference evidence="3" key="1">
    <citation type="journal article" date="2019" name="Int. J. Syst. Evol. Microbiol.">
        <title>The Global Catalogue of Microorganisms (GCM) 10K type strain sequencing project: providing services to taxonomists for standard genome sequencing and annotation.</title>
        <authorList>
            <consortium name="The Broad Institute Genomics Platform"/>
            <consortium name="The Broad Institute Genome Sequencing Center for Infectious Disease"/>
            <person name="Wu L."/>
            <person name="Ma J."/>
        </authorList>
    </citation>
    <scope>NUCLEOTIDE SEQUENCE [LARGE SCALE GENOMIC DNA]</scope>
    <source>
        <strain evidence="3">CGMCC 4.7020</strain>
    </source>
</reference>
<evidence type="ECO:0000256" key="1">
    <source>
        <dbReference type="SAM" id="SignalP"/>
    </source>
</evidence>
<comment type="caution">
    <text evidence="2">The sequence shown here is derived from an EMBL/GenBank/DDBJ whole genome shotgun (WGS) entry which is preliminary data.</text>
</comment>
<evidence type="ECO:0000313" key="2">
    <source>
        <dbReference type="EMBL" id="MFD1310151.1"/>
    </source>
</evidence>
<organism evidence="2 3">
    <name type="scientific">Streptomyces kaempferi</name>
    <dbReference type="NCBI Taxonomy" id="333725"/>
    <lineage>
        <taxon>Bacteria</taxon>
        <taxon>Bacillati</taxon>
        <taxon>Actinomycetota</taxon>
        <taxon>Actinomycetes</taxon>
        <taxon>Kitasatosporales</taxon>
        <taxon>Streptomycetaceae</taxon>
        <taxon>Streptomyces</taxon>
    </lineage>
</organism>
<name>A0ABW3XMI5_9ACTN</name>
<evidence type="ECO:0000313" key="3">
    <source>
        <dbReference type="Proteomes" id="UP001597058"/>
    </source>
</evidence>
<dbReference type="RefSeq" id="WP_381240105.1">
    <property type="nucleotide sequence ID" value="NZ_JBHSKH010000080.1"/>
</dbReference>